<gene>
    <name evidence="2" type="ORF">GCM10023323_23580</name>
</gene>
<feature type="compositionally biased region" description="Gly residues" evidence="1">
    <location>
        <begin position="35"/>
        <end position="66"/>
    </location>
</feature>
<dbReference type="Proteomes" id="UP001499878">
    <property type="component" value="Unassembled WGS sequence"/>
</dbReference>
<name>A0ABP9T0F8_9ACTN</name>
<organism evidence="2 3">
    <name type="scientific">Streptomyces thinghirensis</name>
    <dbReference type="NCBI Taxonomy" id="551547"/>
    <lineage>
        <taxon>Bacteria</taxon>
        <taxon>Bacillati</taxon>
        <taxon>Actinomycetota</taxon>
        <taxon>Actinomycetes</taxon>
        <taxon>Kitasatosporales</taxon>
        <taxon>Streptomycetaceae</taxon>
        <taxon>Streptomyces</taxon>
    </lineage>
</organism>
<keyword evidence="3" id="KW-1185">Reference proteome</keyword>
<comment type="caution">
    <text evidence="2">The sequence shown here is derived from an EMBL/GenBank/DDBJ whole genome shotgun (WGS) entry which is preliminary data.</text>
</comment>
<feature type="region of interest" description="Disordered" evidence="1">
    <location>
        <begin position="33"/>
        <end position="66"/>
    </location>
</feature>
<reference evidence="3" key="1">
    <citation type="journal article" date="2019" name="Int. J. Syst. Evol. Microbiol.">
        <title>The Global Catalogue of Microorganisms (GCM) 10K type strain sequencing project: providing services to taxonomists for standard genome sequencing and annotation.</title>
        <authorList>
            <consortium name="The Broad Institute Genomics Platform"/>
            <consortium name="The Broad Institute Genome Sequencing Center for Infectious Disease"/>
            <person name="Wu L."/>
            <person name="Ma J."/>
        </authorList>
    </citation>
    <scope>NUCLEOTIDE SEQUENCE [LARGE SCALE GENOMIC DNA]</scope>
    <source>
        <strain evidence="3">JCM 18306</strain>
    </source>
</reference>
<protein>
    <submittedName>
        <fullName evidence="2">Uncharacterized protein</fullName>
    </submittedName>
</protein>
<dbReference type="EMBL" id="BAABJR010000005">
    <property type="protein sequence ID" value="GAA5207562.1"/>
    <property type="molecule type" value="Genomic_DNA"/>
</dbReference>
<evidence type="ECO:0000256" key="1">
    <source>
        <dbReference type="SAM" id="MobiDB-lite"/>
    </source>
</evidence>
<proteinExistence type="predicted"/>
<accession>A0ABP9T0F8</accession>
<evidence type="ECO:0000313" key="2">
    <source>
        <dbReference type="EMBL" id="GAA5207562.1"/>
    </source>
</evidence>
<sequence length="66" mass="6115">MLVEGVVEVGDGHDGDRAALQVDVGDVELVELGDGAAGGGDEAGYRGGADGGGGVGAGGPTYGEGA</sequence>
<evidence type="ECO:0000313" key="3">
    <source>
        <dbReference type="Proteomes" id="UP001499878"/>
    </source>
</evidence>